<accession>A0A369MN14</accession>
<dbReference type="InterPro" id="IPR011045">
    <property type="entry name" value="N2O_reductase_N"/>
</dbReference>
<dbReference type="InterPro" id="IPR015943">
    <property type="entry name" value="WD40/YVTN_repeat-like_dom_sf"/>
</dbReference>
<name>A0A369MN14_EGGLN</name>
<organism evidence="2 3">
    <name type="scientific">Eggerthella lenta</name>
    <name type="common">Eubacterium lentum</name>
    <dbReference type="NCBI Taxonomy" id="84112"/>
    <lineage>
        <taxon>Bacteria</taxon>
        <taxon>Bacillati</taxon>
        <taxon>Actinomycetota</taxon>
        <taxon>Coriobacteriia</taxon>
        <taxon>Eggerthellales</taxon>
        <taxon>Eggerthellaceae</taxon>
        <taxon>Eggerthella</taxon>
    </lineage>
</organism>
<dbReference type="Gene3D" id="2.130.10.10">
    <property type="entry name" value="YVTN repeat-like/Quinoprotein amine dehydrogenase"/>
    <property type="match status" value="1"/>
</dbReference>
<evidence type="ECO:0000313" key="3">
    <source>
        <dbReference type="Proteomes" id="UP000253970"/>
    </source>
</evidence>
<protein>
    <submittedName>
        <fullName evidence="2">6-phosphogluconolactonase</fullName>
    </submittedName>
</protein>
<comment type="caution">
    <text evidence="2">The sequence shown here is derived from an EMBL/GenBank/DDBJ whole genome shotgun (WGS) entry which is preliminary data.</text>
</comment>
<dbReference type="InterPro" id="IPR019405">
    <property type="entry name" value="Lactonase_7-beta_prop"/>
</dbReference>
<dbReference type="Proteomes" id="UP000253970">
    <property type="component" value="Unassembled WGS sequence"/>
</dbReference>
<dbReference type="Pfam" id="PF10282">
    <property type="entry name" value="Lactonase"/>
    <property type="match status" value="1"/>
</dbReference>
<gene>
    <name evidence="2" type="ORF">C1875_03075</name>
</gene>
<sequence length="352" mass="36993">MSADAAPALRRLFVGSYTDGADRGGIRTIAFDESGDEAHVVRADGCGANPTYLAQRGSLLFAAHELDSCGRMAAYAIEPDGSLTCRGACTAPYDAGTCFVLPDPNGRNLFGANYLSGSVACCALLDDGRLAAGVPSRRHEGRGLRDDRQEGPHVHSLSFVPGTRLLVAVDLGLDALVIYQVDACGMLAPTAAETVRVPAGSGPRMVAYHPRLPMAALVNELACDVLVFRIDEGGLHWRIVEQLSLPQAPSGDALAAHIAFSPDGRQLYASVRGSDQLVVFPVDGQGRVAGRCDVASGGKGPRHFSPSPDGRFLAVANLASDDVRLFERDADGMLRAVACVDVPQPACVIWNA</sequence>
<dbReference type="InterPro" id="IPR050282">
    <property type="entry name" value="Cycloisomerase_2"/>
</dbReference>
<dbReference type="PANTHER" id="PTHR30344:SF1">
    <property type="entry name" value="6-PHOSPHOGLUCONOLACTONASE"/>
    <property type="match status" value="1"/>
</dbReference>
<proteinExistence type="inferred from homology"/>
<dbReference type="GO" id="GO:0017057">
    <property type="term" value="F:6-phosphogluconolactonase activity"/>
    <property type="evidence" value="ECO:0007669"/>
    <property type="project" value="TreeGrafter"/>
</dbReference>
<evidence type="ECO:0000256" key="1">
    <source>
        <dbReference type="ARBA" id="ARBA00005564"/>
    </source>
</evidence>
<dbReference type="RefSeq" id="WP_114532873.1">
    <property type="nucleotide sequence ID" value="NZ_JADNER010000002.1"/>
</dbReference>
<comment type="similarity">
    <text evidence="1">Belongs to the cycloisomerase 2 family.</text>
</comment>
<dbReference type="PANTHER" id="PTHR30344">
    <property type="entry name" value="6-PHOSPHOGLUCONOLACTONASE-RELATED"/>
    <property type="match status" value="1"/>
</dbReference>
<dbReference type="AlphaFoldDB" id="A0A369MN14"/>
<evidence type="ECO:0000313" key="2">
    <source>
        <dbReference type="EMBL" id="RDB72469.1"/>
    </source>
</evidence>
<dbReference type="SUPFAM" id="SSF50974">
    <property type="entry name" value="Nitrous oxide reductase, N-terminal domain"/>
    <property type="match status" value="1"/>
</dbReference>
<dbReference type="EMBL" id="PPTU01000003">
    <property type="protein sequence ID" value="RDB72469.1"/>
    <property type="molecule type" value="Genomic_DNA"/>
</dbReference>
<reference evidence="2 3" key="1">
    <citation type="journal article" date="2018" name="Elife">
        <title>Discovery and characterization of a prevalent human gut bacterial enzyme sufficient for the inactivation of a family of plant toxins.</title>
        <authorList>
            <person name="Koppel N."/>
            <person name="Bisanz J.E."/>
            <person name="Pandelia M.E."/>
            <person name="Turnbaugh P.J."/>
            <person name="Balskus E.P."/>
        </authorList>
    </citation>
    <scope>NUCLEOTIDE SEQUENCE [LARGE SCALE GENOMIC DNA]</scope>
    <source>
        <strain evidence="2 3">W1 BHI 6</strain>
    </source>
</reference>